<dbReference type="InterPro" id="IPR019156">
    <property type="entry name" value="Ataxin-10_domain"/>
</dbReference>
<keyword evidence="3" id="KW-0131">Cell cycle</keyword>
<reference evidence="8" key="3">
    <citation type="submission" date="2024-01" db="EMBL/GenBank/DDBJ databases">
        <authorList>
            <person name="Coelho M.A."/>
            <person name="David-Palma M."/>
            <person name="Shea T."/>
            <person name="Sun S."/>
            <person name="Cuomo C.A."/>
            <person name="Heitman J."/>
        </authorList>
    </citation>
    <scope>NUCLEOTIDE SEQUENCE</scope>
    <source>
        <strain evidence="8">CBS 7841</strain>
    </source>
</reference>
<comment type="function">
    <text evidence="4">May play a role in the regulation of cytokinesis.</text>
</comment>
<evidence type="ECO:0000256" key="2">
    <source>
        <dbReference type="ARBA" id="ARBA00022618"/>
    </source>
</evidence>
<keyword evidence="9" id="KW-1185">Reference proteome</keyword>
<dbReference type="RefSeq" id="XP_066066576.1">
    <property type="nucleotide sequence ID" value="XM_066210479.1"/>
</dbReference>
<dbReference type="Proteomes" id="UP000094043">
    <property type="component" value="Chromosome 1"/>
</dbReference>
<evidence type="ECO:0000259" key="7">
    <source>
        <dbReference type="Pfam" id="PF09759"/>
    </source>
</evidence>
<evidence type="ECO:0000313" key="8">
    <source>
        <dbReference type="EMBL" id="WVN85876.1"/>
    </source>
</evidence>
<evidence type="ECO:0000256" key="4">
    <source>
        <dbReference type="ARBA" id="ARBA00044746"/>
    </source>
</evidence>
<feature type="domain" description="Ataxin-10" evidence="7">
    <location>
        <begin position="426"/>
        <end position="502"/>
    </location>
</feature>
<dbReference type="Gene3D" id="1.25.10.10">
    <property type="entry name" value="Leucine-rich Repeat Variant"/>
    <property type="match status" value="1"/>
</dbReference>
<dbReference type="Pfam" id="PF09759">
    <property type="entry name" value="Atx10homo_assoc"/>
    <property type="match status" value="1"/>
</dbReference>
<organism evidence="8 9">
    <name type="scientific">Cryptococcus depauperatus CBS 7841</name>
    <dbReference type="NCBI Taxonomy" id="1295531"/>
    <lineage>
        <taxon>Eukaryota</taxon>
        <taxon>Fungi</taxon>
        <taxon>Dikarya</taxon>
        <taxon>Basidiomycota</taxon>
        <taxon>Agaricomycotina</taxon>
        <taxon>Tremellomycetes</taxon>
        <taxon>Tremellales</taxon>
        <taxon>Cryptococcaceae</taxon>
        <taxon>Cryptococcus</taxon>
    </lineage>
</organism>
<dbReference type="GO" id="GO:0051301">
    <property type="term" value="P:cell division"/>
    <property type="evidence" value="ECO:0007669"/>
    <property type="project" value="UniProtKB-KW"/>
</dbReference>
<evidence type="ECO:0000256" key="5">
    <source>
        <dbReference type="ARBA" id="ARBA00044801"/>
    </source>
</evidence>
<keyword evidence="2" id="KW-0132">Cell division</keyword>
<evidence type="ECO:0000256" key="3">
    <source>
        <dbReference type="ARBA" id="ARBA00023306"/>
    </source>
</evidence>
<dbReference type="InterPro" id="IPR011989">
    <property type="entry name" value="ARM-like"/>
</dbReference>
<dbReference type="SUPFAM" id="SSF48371">
    <property type="entry name" value="ARM repeat"/>
    <property type="match status" value="1"/>
</dbReference>
<dbReference type="EMBL" id="CP143784">
    <property type="protein sequence ID" value="WVN85876.1"/>
    <property type="molecule type" value="Genomic_DNA"/>
</dbReference>
<evidence type="ECO:0000256" key="6">
    <source>
        <dbReference type="ARBA" id="ARBA00044805"/>
    </source>
</evidence>
<dbReference type="InterPro" id="IPR051374">
    <property type="entry name" value="Ataxin-10/CTR86_families"/>
</dbReference>
<dbReference type="PANTHER" id="PTHR13255:SF0">
    <property type="entry name" value="ATAXIN-10"/>
    <property type="match status" value="1"/>
</dbReference>
<dbReference type="GeneID" id="91085242"/>
<dbReference type="GO" id="GO:0005829">
    <property type="term" value="C:cytosol"/>
    <property type="evidence" value="ECO:0007669"/>
    <property type="project" value="TreeGrafter"/>
</dbReference>
<proteinExistence type="inferred from homology"/>
<sequence>MEALDTKTTSSIVYSNDLCLVTAEKWKSAAHYIANNLDRRTGLVEAEREGGFFDSAGEVWKGLAASFDPTAESERPRFASESSRLEVALALAKLERNLVAGLASFQHTAANHEEAIRQCIFHITSHKRIEDPDFIPLQIVITQLLSNIISPANADPSAAKLADKYLKMYTSGRREEDVIIRLLDSSDVKTCQATLHLLNNVTRNSRSRLHLLLCPIGVRWLMKVLGKMDDWLEKEDSAFDVAAAIFKSFIHYSLHEQLFTLLAEPSECITPSQTVFLKILDSTLSSTTFDPMNSQSNIFLVSLFRDVEACASPSLHQKADDPRLPKFLEALILVSEALSSIGLGVQRRRDKAFVSNTVCNQSSLTEIETGDEERLVVLMKDSKKGVVRPLINLLASLEVFFPRTNPLRPLPDPDHLQPAFKPFSKLKRNLLGLLSILTFNDVVVGDLVRECGGVELVLNLTEVDENNPFLREHALFCVRNLILDNPANQAIIRKMDPVGVLSETGELLPVPENMRKT</sequence>
<evidence type="ECO:0000256" key="1">
    <source>
        <dbReference type="ARBA" id="ARBA00008384"/>
    </source>
</evidence>
<dbReference type="KEGG" id="cdep:91085242"/>
<dbReference type="InterPro" id="IPR016024">
    <property type="entry name" value="ARM-type_fold"/>
</dbReference>
<name>A0AAJ8LZS2_9TREE</name>
<reference evidence="8" key="1">
    <citation type="submission" date="2016-06" db="EMBL/GenBank/DDBJ databases">
        <authorList>
            <person name="Cuomo C."/>
            <person name="Litvintseva A."/>
            <person name="Heitman J."/>
            <person name="Chen Y."/>
            <person name="Sun S."/>
            <person name="Springer D."/>
            <person name="Dromer F."/>
            <person name="Young S."/>
            <person name="Zeng Q."/>
            <person name="Chapman S."/>
            <person name="Gujja S."/>
            <person name="Saif S."/>
            <person name="Birren B."/>
        </authorList>
    </citation>
    <scope>NUCLEOTIDE SEQUENCE</scope>
    <source>
        <strain evidence="8">CBS 7841</strain>
    </source>
</reference>
<gene>
    <name evidence="8" type="ORF">L203_101028</name>
</gene>
<dbReference type="AlphaFoldDB" id="A0AAJ8LZS2"/>
<reference evidence="8" key="2">
    <citation type="journal article" date="2022" name="Elife">
        <title>Obligate sexual reproduction of a homothallic fungus closely related to the Cryptococcus pathogenic species complex.</title>
        <authorList>
            <person name="Passer A.R."/>
            <person name="Clancey S.A."/>
            <person name="Shea T."/>
            <person name="David-Palma M."/>
            <person name="Averette A.F."/>
            <person name="Boekhout T."/>
            <person name="Porcel B.M."/>
            <person name="Nowrousian M."/>
            <person name="Cuomo C.A."/>
            <person name="Sun S."/>
            <person name="Heitman J."/>
            <person name="Coelho M.A."/>
        </authorList>
    </citation>
    <scope>NUCLEOTIDE SEQUENCE</scope>
    <source>
        <strain evidence="8">CBS 7841</strain>
    </source>
</reference>
<accession>A0AAJ8LZS2</accession>
<dbReference type="PANTHER" id="PTHR13255">
    <property type="entry name" value="ATAXIN-10"/>
    <property type="match status" value="1"/>
</dbReference>
<protein>
    <recommendedName>
        <fullName evidence="5">Ataxin-10 homolog</fullName>
    </recommendedName>
    <alternativeName>
        <fullName evidence="6">Copper transport protein 86</fullName>
    </alternativeName>
</protein>
<comment type="similarity">
    <text evidence="1">Belongs to the ataxin-10 family.</text>
</comment>
<evidence type="ECO:0000313" key="9">
    <source>
        <dbReference type="Proteomes" id="UP000094043"/>
    </source>
</evidence>